<dbReference type="Proteomes" id="UP001152798">
    <property type="component" value="Chromosome 5"/>
</dbReference>
<gene>
    <name evidence="1" type="ORF">NEZAVI_LOCUS11478</name>
</gene>
<organism evidence="1 2">
    <name type="scientific">Nezara viridula</name>
    <name type="common">Southern green stink bug</name>
    <name type="synonym">Cimex viridulus</name>
    <dbReference type="NCBI Taxonomy" id="85310"/>
    <lineage>
        <taxon>Eukaryota</taxon>
        <taxon>Metazoa</taxon>
        <taxon>Ecdysozoa</taxon>
        <taxon>Arthropoda</taxon>
        <taxon>Hexapoda</taxon>
        <taxon>Insecta</taxon>
        <taxon>Pterygota</taxon>
        <taxon>Neoptera</taxon>
        <taxon>Paraneoptera</taxon>
        <taxon>Hemiptera</taxon>
        <taxon>Heteroptera</taxon>
        <taxon>Panheteroptera</taxon>
        <taxon>Pentatomomorpha</taxon>
        <taxon>Pentatomoidea</taxon>
        <taxon>Pentatomidae</taxon>
        <taxon>Pentatominae</taxon>
        <taxon>Nezara</taxon>
    </lineage>
</organism>
<keyword evidence="2" id="KW-1185">Reference proteome</keyword>
<accession>A0A9P0HHQ4</accession>
<dbReference type="EMBL" id="OV725081">
    <property type="protein sequence ID" value="CAH1402720.1"/>
    <property type="molecule type" value="Genomic_DNA"/>
</dbReference>
<sequence>MDNENYSVNSPEELETYLGHANNVWGSSLSLKLADKAR</sequence>
<dbReference type="AlphaFoldDB" id="A0A9P0HHQ4"/>
<protein>
    <submittedName>
        <fullName evidence="1">Uncharacterized protein</fullName>
    </submittedName>
</protein>
<evidence type="ECO:0000313" key="2">
    <source>
        <dbReference type="Proteomes" id="UP001152798"/>
    </source>
</evidence>
<name>A0A9P0HHQ4_NEZVI</name>
<reference evidence="1" key="1">
    <citation type="submission" date="2022-01" db="EMBL/GenBank/DDBJ databases">
        <authorList>
            <person name="King R."/>
        </authorList>
    </citation>
    <scope>NUCLEOTIDE SEQUENCE</scope>
</reference>
<evidence type="ECO:0000313" key="1">
    <source>
        <dbReference type="EMBL" id="CAH1402720.1"/>
    </source>
</evidence>
<proteinExistence type="predicted"/>